<accession>A0AA51YJG2</accession>
<protein>
    <submittedName>
        <fullName evidence="1">DUF3795 domain-containing protein</fullName>
    </submittedName>
</protein>
<dbReference type="GeneID" id="84230929"/>
<evidence type="ECO:0000313" key="2">
    <source>
        <dbReference type="Proteomes" id="UP001183006"/>
    </source>
</evidence>
<dbReference type="EMBL" id="CP133594">
    <property type="protein sequence ID" value="WMW22129.1"/>
    <property type="molecule type" value="Genomic_DNA"/>
</dbReference>
<dbReference type="Proteomes" id="UP001183006">
    <property type="component" value="Chromosome"/>
</dbReference>
<sequence>MPIKQIGCCGAYCKTCHPFKDGACIGCKPGYDTGERDISKAKCKIKICCIKREYNTCADCPEINSCPTINEFYSKNGYKYGKYKQATQFIKENGYIEFLNIADNWTNAYGKYK</sequence>
<gene>
    <name evidence="1" type="ORF">RE476_12270</name>
</gene>
<dbReference type="KEGG" id="mmav:RE476_12270"/>
<evidence type="ECO:0000313" key="1">
    <source>
        <dbReference type="EMBL" id="WMW22129.1"/>
    </source>
</evidence>
<proteinExistence type="predicted"/>
<keyword evidence="2" id="KW-1185">Reference proteome</keyword>
<organism evidence="1 2">
    <name type="scientific">Methanolobus mangrovi</name>
    <dbReference type="NCBI Taxonomy" id="3072977"/>
    <lineage>
        <taxon>Archaea</taxon>
        <taxon>Methanobacteriati</taxon>
        <taxon>Methanobacteriota</taxon>
        <taxon>Stenosarchaea group</taxon>
        <taxon>Methanomicrobia</taxon>
        <taxon>Methanosarcinales</taxon>
        <taxon>Methanosarcinaceae</taxon>
        <taxon>Methanolobus</taxon>
    </lineage>
</organism>
<dbReference type="RefSeq" id="WP_309307923.1">
    <property type="nucleotide sequence ID" value="NZ_CP133594.1"/>
</dbReference>
<reference evidence="1" key="1">
    <citation type="submission" date="2023-08" db="EMBL/GenBank/DDBJ databases">
        <title>Methanolobus mangrovi sp. nov. and Methanolobus sediminis sp. nov, two novel methylotrophic methanogens isolated from mangrove sediments in China.</title>
        <authorList>
            <person name="Zhou J."/>
        </authorList>
    </citation>
    <scope>NUCLEOTIDE SEQUENCE</scope>
    <source>
        <strain evidence="1">FTZ2</strain>
    </source>
</reference>
<name>A0AA51YJG2_9EURY</name>
<dbReference type="AlphaFoldDB" id="A0AA51YJG2"/>